<dbReference type="SMART" id="SM00448">
    <property type="entry name" value="REC"/>
    <property type="match status" value="1"/>
</dbReference>
<dbReference type="KEGG" id="plei:Q9312_04320"/>
<gene>
    <name evidence="5" type="ORF">Q9312_04320</name>
</gene>
<keyword evidence="6" id="KW-1185">Reference proteome</keyword>
<dbReference type="SUPFAM" id="SSF81606">
    <property type="entry name" value="PP2C-like"/>
    <property type="match status" value="1"/>
</dbReference>
<dbReference type="AlphaFoldDB" id="A0AA51RUZ9"/>
<organism evidence="5 6">
    <name type="scientific">Pleionea litopenaei</name>
    <dbReference type="NCBI Taxonomy" id="3070815"/>
    <lineage>
        <taxon>Bacteria</taxon>
        <taxon>Pseudomonadati</taxon>
        <taxon>Pseudomonadota</taxon>
        <taxon>Gammaproteobacteria</taxon>
        <taxon>Oceanospirillales</taxon>
        <taxon>Pleioneaceae</taxon>
        <taxon>Pleionea</taxon>
    </lineage>
</organism>
<name>A0AA51RUZ9_9GAMM</name>
<feature type="modified residue" description="4-aspartylphosphate" evidence="2">
    <location>
        <position position="68"/>
    </location>
</feature>
<dbReference type="InterPro" id="IPR001932">
    <property type="entry name" value="PPM-type_phosphatase-like_dom"/>
</dbReference>
<dbReference type="Gene3D" id="3.60.40.10">
    <property type="entry name" value="PPM-type phosphatase domain"/>
    <property type="match status" value="1"/>
</dbReference>
<keyword evidence="2" id="KW-0597">Phosphoprotein</keyword>
<dbReference type="Gene3D" id="3.40.50.2300">
    <property type="match status" value="1"/>
</dbReference>
<dbReference type="Pfam" id="PF07228">
    <property type="entry name" value="SpoIIE"/>
    <property type="match status" value="1"/>
</dbReference>
<dbReference type="InterPro" id="IPR052016">
    <property type="entry name" value="Bact_Sigma-Reg"/>
</dbReference>
<dbReference type="GO" id="GO:0016791">
    <property type="term" value="F:phosphatase activity"/>
    <property type="evidence" value="ECO:0007669"/>
    <property type="project" value="TreeGrafter"/>
</dbReference>
<accession>A0AA51RUZ9</accession>
<dbReference type="Proteomes" id="UP001239782">
    <property type="component" value="Chromosome"/>
</dbReference>
<dbReference type="FunFam" id="3.40.50.2300:FF:000301">
    <property type="entry name" value="Response regulator receiver"/>
    <property type="match status" value="1"/>
</dbReference>
<dbReference type="SMART" id="SM00331">
    <property type="entry name" value="PP2C_SIG"/>
    <property type="match status" value="1"/>
</dbReference>
<keyword evidence="1" id="KW-0378">Hydrolase</keyword>
<dbReference type="InterPro" id="IPR036457">
    <property type="entry name" value="PPM-type-like_dom_sf"/>
</dbReference>
<feature type="domain" description="Response regulatory" evidence="4">
    <location>
        <begin position="19"/>
        <end position="133"/>
    </location>
</feature>
<reference evidence="5 6" key="1">
    <citation type="submission" date="2023-08" db="EMBL/GenBank/DDBJ databases">
        <title>Pleionea litopenaei sp. nov., isolated from stomach of juvenile Litopenaeus vannamei.</title>
        <authorList>
            <person name="Rho A.M."/>
            <person name="Hwang C.Y."/>
        </authorList>
    </citation>
    <scope>NUCLEOTIDE SEQUENCE [LARGE SCALE GENOMIC DNA]</scope>
    <source>
        <strain evidence="5 6">HL-JVS1</strain>
    </source>
</reference>
<dbReference type="SUPFAM" id="SSF52172">
    <property type="entry name" value="CheY-like"/>
    <property type="match status" value="1"/>
</dbReference>
<sequence>MDTDPLFSTFAALDTENLTVLTIEDDPLVRQSFVMYLEDYGFHVLQANDGVYGLRVFREQQPDLVLCDIRMPEMNGMEVLEVITKESPETPVIMISGAGMINDVVESLKLGAQDYLVKPVTDLDVLGHAVKQALSKKALESENQRFKSELERANHELQNNLNVLREDQEAGRRAQLQLLPPPEQKVGDYEFLHTVIPSLNVSGDFLDYFEIDEEHLGFYIADVSGHGSASAFVTMMLKSLFNQPLRQYRVSQDQTILSPAKVLEYLNQEVIAANVGKHVTLFYGVIDLTNHQLTYSIAGHYPRPIVVKGKSKELLTDRGFPIGMFDWATFTDHHLEFTQDMSLIMFSDGVLECLKQDEIVPEHSLLDIIYLKNSSVQDITQQLNIKSKSNVPDDVTVFIVRRNDR</sequence>
<dbReference type="Pfam" id="PF00072">
    <property type="entry name" value="Response_reg"/>
    <property type="match status" value="1"/>
</dbReference>
<dbReference type="InterPro" id="IPR011006">
    <property type="entry name" value="CheY-like_superfamily"/>
</dbReference>
<dbReference type="RefSeq" id="WP_309203342.1">
    <property type="nucleotide sequence ID" value="NZ_CP133548.1"/>
</dbReference>
<dbReference type="GO" id="GO:0000160">
    <property type="term" value="P:phosphorelay signal transduction system"/>
    <property type="evidence" value="ECO:0007669"/>
    <property type="project" value="InterPro"/>
</dbReference>
<proteinExistence type="predicted"/>
<evidence type="ECO:0000313" key="6">
    <source>
        <dbReference type="Proteomes" id="UP001239782"/>
    </source>
</evidence>
<evidence type="ECO:0000313" key="5">
    <source>
        <dbReference type="EMBL" id="WMS88143.1"/>
    </source>
</evidence>
<dbReference type="CDD" id="cd17555">
    <property type="entry name" value="REC_RssB-like"/>
    <property type="match status" value="1"/>
</dbReference>
<protein>
    <submittedName>
        <fullName evidence="5">SpoIIE family protein phosphatase</fullName>
    </submittedName>
</protein>
<evidence type="ECO:0000259" key="4">
    <source>
        <dbReference type="PROSITE" id="PS50110"/>
    </source>
</evidence>
<dbReference type="InterPro" id="IPR001789">
    <property type="entry name" value="Sig_transdc_resp-reg_receiver"/>
</dbReference>
<evidence type="ECO:0000256" key="3">
    <source>
        <dbReference type="SAM" id="Coils"/>
    </source>
</evidence>
<dbReference type="PANTHER" id="PTHR43156">
    <property type="entry name" value="STAGE II SPORULATION PROTEIN E-RELATED"/>
    <property type="match status" value="1"/>
</dbReference>
<dbReference type="PROSITE" id="PS50110">
    <property type="entry name" value="RESPONSE_REGULATORY"/>
    <property type="match status" value="1"/>
</dbReference>
<keyword evidence="3" id="KW-0175">Coiled coil</keyword>
<dbReference type="PANTHER" id="PTHR43156:SF2">
    <property type="entry name" value="STAGE II SPORULATION PROTEIN E"/>
    <property type="match status" value="1"/>
</dbReference>
<evidence type="ECO:0000256" key="2">
    <source>
        <dbReference type="PROSITE-ProRule" id="PRU00169"/>
    </source>
</evidence>
<dbReference type="InterPro" id="IPR049510">
    <property type="entry name" value="RssB-like_REC"/>
</dbReference>
<dbReference type="EMBL" id="CP133548">
    <property type="protein sequence ID" value="WMS88143.1"/>
    <property type="molecule type" value="Genomic_DNA"/>
</dbReference>
<feature type="coiled-coil region" evidence="3">
    <location>
        <begin position="136"/>
        <end position="170"/>
    </location>
</feature>
<dbReference type="Gene3D" id="1.20.5.390">
    <property type="entry name" value="L1 transposable element, trimerization domain"/>
    <property type="match status" value="1"/>
</dbReference>
<evidence type="ECO:0000256" key="1">
    <source>
        <dbReference type="ARBA" id="ARBA00022801"/>
    </source>
</evidence>